<dbReference type="Gene3D" id="3.40.50.1700">
    <property type="entry name" value="Glycoside hydrolase family 3 C-terminal domain"/>
    <property type="match status" value="1"/>
</dbReference>
<proteinExistence type="inferred from homology"/>
<dbReference type="InterPro" id="IPR002772">
    <property type="entry name" value="Glyco_hydro_3_C"/>
</dbReference>
<dbReference type="PANTHER" id="PTHR42715">
    <property type="entry name" value="BETA-GLUCOSIDASE"/>
    <property type="match status" value="1"/>
</dbReference>
<evidence type="ECO:0000256" key="2">
    <source>
        <dbReference type="ARBA" id="ARBA00022801"/>
    </source>
</evidence>
<comment type="caution">
    <text evidence="4">The sequence shown here is derived from an EMBL/GenBank/DDBJ whole genome shotgun (WGS) entry which is preliminary data.</text>
</comment>
<feature type="domain" description="Fibronectin type III-like" evidence="3">
    <location>
        <begin position="191"/>
        <end position="261"/>
    </location>
</feature>
<evidence type="ECO:0000313" key="4">
    <source>
        <dbReference type="EMBL" id="HER40665.1"/>
    </source>
</evidence>
<dbReference type="SUPFAM" id="SSF52279">
    <property type="entry name" value="Beta-D-glucan exohydrolase, C-terminal domain"/>
    <property type="match status" value="1"/>
</dbReference>
<sequence length="273" mass="30156">GQDDLIRKIAEVNPNIITVLTSGAPNDLNVVRPLSKALLISWFNGSEGGNALGDVLVGNISPGGRLPFTFPVRLEDSPAYALRNYPQGKRGADVFAGLVAETDSAGRPEGQTAAEDLYSDPNTAIYSEGSLVGYRWFDTKNIPVMYPFGYGLTYTTFEYTNLQTDREQYGKNDIIAVSLDLTNTGTVEADEVVQVYVHRNNPLAEWPYKELKAFSRVPLQPGENKLVRLEIPVKALQYWNENTHAWEDDPCEIEIQVGASAGDIRLTKKIAMK</sequence>
<evidence type="ECO:0000259" key="3">
    <source>
        <dbReference type="SMART" id="SM01217"/>
    </source>
</evidence>
<accession>A0A7C2M4E0</accession>
<dbReference type="GO" id="GO:0005975">
    <property type="term" value="P:carbohydrate metabolic process"/>
    <property type="evidence" value="ECO:0007669"/>
    <property type="project" value="InterPro"/>
</dbReference>
<dbReference type="EMBL" id="DSEE01000406">
    <property type="protein sequence ID" value="HER40665.1"/>
    <property type="molecule type" value="Genomic_DNA"/>
</dbReference>
<dbReference type="PANTHER" id="PTHR42715:SF10">
    <property type="entry name" value="BETA-GLUCOSIDASE"/>
    <property type="match status" value="1"/>
</dbReference>
<keyword evidence="2 4" id="KW-0378">Hydrolase</keyword>
<dbReference type="Gene3D" id="2.60.40.10">
    <property type="entry name" value="Immunoglobulins"/>
    <property type="match status" value="1"/>
</dbReference>
<dbReference type="GO" id="GO:0008422">
    <property type="term" value="F:beta-glucosidase activity"/>
    <property type="evidence" value="ECO:0007669"/>
    <property type="project" value="UniProtKB-ARBA"/>
</dbReference>
<dbReference type="SMART" id="SM01217">
    <property type="entry name" value="Fn3_like"/>
    <property type="match status" value="1"/>
</dbReference>
<dbReference type="InterPro" id="IPR036881">
    <property type="entry name" value="Glyco_hydro_3_C_sf"/>
</dbReference>
<gene>
    <name evidence="4" type="ORF">ENO10_05540</name>
</gene>
<feature type="non-terminal residue" evidence="4">
    <location>
        <position position="1"/>
    </location>
</feature>
<dbReference type="InterPro" id="IPR050288">
    <property type="entry name" value="Cellulose_deg_GH3"/>
</dbReference>
<dbReference type="Pfam" id="PF01915">
    <property type="entry name" value="Glyco_hydro_3_C"/>
    <property type="match status" value="1"/>
</dbReference>
<organism evidence="4">
    <name type="scientific">Salinimicrobium catena</name>
    <dbReference type="NCBI Taxonomy" id="390640"/>
    <lineage>
        <taxon>Bacteria</taxon>
        <taxon>Pseudomonadati</taxon>
        <taxon>Bacteroidota</taxon>
        <taxon>Flavobacteriia</taxon>
        <taxon>Flavobacteriales</taxon>
        <taxon>Flavobacteriaceae</taxon>
        <taxon>Salinimicrobium</taxon>
    </lineage>
</organism>
<dbReference type="InterPro" id="IPR026891">
    <property type="entry name" value="Fn3-like"/>
</dbReference>
<evidence type="ECO:0000256" key="1">
    <source>
        <dbReference type="ARBA" id="ARBA00005336"/>
    </source>
</evidence>
<dbReference type="FunFam" id="2.60.40.10:FF:000495">
    <property type="entry name" value="Periplasmic beta-glucosidase"/>
    <property type="match status" value="1"/>
</dbReference>
<dbReference type="Pfam" id="PF14310">
    <property type="entry name" value="Fn3-like"/>
    <property type="match status" value="1"/>
</dbReference>
<comment type="similarity">
    <text evidence="1">Belongs to the glycosyl hydrolase 3 family.</text>
</comment>
<reference evidence="4" key="1">
    <citation type="journal article" date="2020" name="mSystems">
        <title>Genome- and Community-Level Interaction Insights into Carbon Utilization and Element Cycling Functions of Hydrothermarchaeota in Hydrothermal Sediment.</title>
        <authorList>
            <person name="Zhou Z."/>
            <person name="Liu Y."/>
            <person name="Xu W."/>
            <person name="Pan J."/>
            <person name="Luo Z.H."/>
            <person name="Li M."/>
        </authorList>
    </citation>
    <scope>NUCLEOTIDE SEQUENCE [LARGE SCALE GENOMIC DNA]</scope>
    <source>
        <strain evidence="4">SpSt-1235</strain>
    </source>
</reference>
<dbReference type="InterPro" id="IPR013783">
    <property type="entry name" value="Ig-like_fold"/>
</dbReference>
<dbReference type="AlphaFoldDB" id="A0A7C2M4E0"/>
<dbReference type="Proteomes" id="UP000885753">
    <property type="component" value="Unassembled WGS sequence"/>
</dbReference>
<name>A0A7C2M4E0_9FLAO</name>
<protein>
    <submittedName>
        <fullName evidence="4">Glycosyl hydrolase</fullName>
    </submittedName>
</protein>